<dbReference type="GeneID" id="91097598"/>
<dbReference type="AlphaFoldDB" id="A0AAX4K2Q5"/>
<accession>A0AAX4K2Q5</accession>
<dbReference type="RefSeq" id="XP_066078738.1">
    <property type="nucleotide sequence ID" value="XM_066222641.1"/>
</dbReference>
<dbReference type="EMBL" id="CP144106">
    <property type="protein sequence ID" value="WWC91976.1"/>
    <property type="molecule type" value="Genomic_DNA"/>
</dbReference>
<feature type="region of interest" description="Disordered" evidence="1">
    <location>
        <begin position="448"/>
        <end position="490"/>
    </location>
</feature>
<feature type="compositionally biased region" description="Basic and acidic residues" evidence="1">
    <location>
        <begin position="190"/>
        <end position="199"/>
    </location>
</feature>
<protein>
    <submittedName>
        <fullName evidence="2">Uncharacterized protein</fullName>
    </submittedName>
</protein>
<feature type="compositionally biased region" description="Polar residues" evidence="1">
    <location>
        <begin position="367"/>
        <end position="378"/>
    </location>
</feature>
<sequence>MSQPIAITFHFPSSSSSLPSSSNPSSRTLSKRKIATNNRILASSYFTIDKPSNKSSKPTEPTTKSNNAVVSPSGTSSNTSTTSITTTTTTTGSKRRKGPVYVIPPTNVKLASLTPLLKPIVSRCSTSSSSTTENPNVEESIFSYHHSPSRKRSKRSTPIPSSTIASSYSLHPYSKSSDLSNTRSNIPSPKEIERSKRLEEEKIRLKKENAAVARANAIAKRKSNRKTTTTTNTTVGRASSKVPASRRGSLENPSPLASKPTSPDNKNNTNNNDSTEVPVITTQAASEGGSSPILGSRPNSLKRTRSQGVLPISTTISNSVTGSPVIGSPLKEVMSRDSDSELDPNSTRKKSKLNNEQSASEFRRANTHSPTGTPSSLPFNELDDERLSKTVPLTNGKVLPAKVKYPLPSYPPRASSQTPESVLGGGSKLRRSSSSFIPSITTRLEFERPGSVGSVGSVGSTTASENGRVRRETRLPEGLRDYEMKPPSIA</sequence>
<feature type="compositionally biased region" description="Low complexity" evidence="1">
    <location>
        <begin position="259"/>
        <end position="274"/>
    </location>
</feature>
<feature type="compositionally biased region" description="Low complexity" evidence="1">
    <location>
        <begin position="71"/>
        <end position="92"/>
    </location>
</feature>
<proteinExistence type="predicted"/>
<feature type="compositionally biased region" description="Low complexity" evidence="1">
    <location>
        <begin position="156"/>
        <end position="177"/>
    </location>
</feature>
<feature type="compositionally biased region" description="Polar residues" evidence="1">
    <location>
        <begin position="35"/>
        <end position="46"/>
    </location>
</feature>
<reference evidence="2 3" key="1">
    <citation type="submission" date="2024-01" db="EMBL/GenBank/DDBJ databases">
        <title>Comparative genomics of Cryptococcus and Kwoniella reveals pathogenesis evolution and contrasting modes of karyotype evolution via chromosome fusion or intercentromeric recombination.</title>
        <authorList>
            <person name="Coelho M.A."/>
            <person name="David-Palma M."/>
            <person name="Shea T."/>
            <person name="Bowers K."/>
            <person name="McGinley-Smith S."/>
            <person name="Mohammad A.W."/>
            <person name="Gnirke A."/>
            <person name="Yurkov A.M."/>
            <person name="Nowrousian M."/>
            <person name="Sun S."/>
            <person name="Cuomo C.A."/>
            <person name="Heitman J."/>
        </authorList>
    </citation>
    <scope>NUCLEOTIDE SEQUENCE [LARGE SCALE GENOMIC DNA]</scope>
    <source>
        <strain evidence="2 3">CBS 6074</strain>
    </source>
</reference>
<feature type="compositionally biased region" description="Polar residues" evidence="1">
    <location>
        <begin position="280"/>
        <end position="289"/>
    </location>
</feature>
<feature type="region of interest" description="Disordered" evidence="1">
    <location>
        <begin position="214"/>
        <end position="434"/>
    </location>
</feature>
<feature type="region of interest" description="Disordered" evidence="1">
    <location>
        <begin position="1"/>
        <end position="101"/>
    </location>
</feature>
<feature type="compositionally biased region" description="Low complexity" evidence="1">
    <location>
        <begin position="450"/>
        <end position="460"/>
    </location>
</feature>
<dbReference type="Proteomes" id="UP001355207">
    <property type="component" value="Chromosome 9"/>
</dbReference>
<evidence type="ECO:0000313" key="3">
    <source>
        <dbReference type="Proteomes" id="UP001355207"/>
    </source>
</evidence>
<gene>
    <name evidence="2" type="ORF">L201_006929</name>
</gene>
<feature type="compositionally biased region" description="Polar residues" evidence="1">
    <location>
        <begin position="178"/>
        <end position="187"/>
    </location>
</feature>
<feature type="compositionally biased region" description="Polar residues" evidence="1">
    <location>
        <begin position="53"/>
        <end position="70"/>
    </location>
</feature>
<evidence type="ECO:0000313" key="2">
    <source>
        <dbReference type="EMBL" id="WWC91976.1"/>
    </source>
</evidence>
<feature type="compositionally biased region" description="Basic and acidic residues" evidence="1">
    <location>
        <begin position="467"/>
        <end position="484"/>
    </location>
</feature>
<organism evidence="2 3">
    <name type="scientific">Kwoniella dendrophila CBS 6074</name>
    <dbReference type="NCBI Taxonomy" id="1295534"/>
    <lineage>
        <taxon>Eukaryota</taxon>
        <taxon>Fungi</taxon>
        <taxon>Dikarya</taxon>
        <taxon>Basidiomycota</taxon>
        <taxon>Agaricomycotina</taxon>
        <taxon>Tremellomycetes</taxon>
        <taxon>Tremellales</taxon>
        <taxon>Cryptococcaceae</taxon>
        <taxon>Kwoniella</taxon>
    </lineage>
</organism>
<name>A0AAX4K2Q5_9TREE</name>
<feature type="compositionally biased region" description="Low complexity" evidence="1">
    <location>
        <begin position="12"/>
        <end position="26"/>
    </location>
</feature>
<feature type="compositionally biased region" description="Polar residues" evidence="1">
    <location>
        <begin position="312"/>
        <end position="322"/>
    </location>
</feature>
<evidence type="ECO:0000256" key="1">
    <source>
        <dbReference type="SAM" id="MobiDB-lite"/>
    </source>
</evidence>
<feature type="region of interest" description="Disordered" evidence="1">
    <location>
        <begin position="123"/>
        <end position="199"/>
    </location>
</feature>
<keyword evidence="3" id="KW-1185">Reference proteome</keyword>